<dbReference type="InParanoid" id="C4Y7G2"/>
<reference evidence="1 2" key="1">
    <citation type="journal article" date="2009" name="Nature">
        <title>Evolution of pathogenicity and sexual reproduction in eight Candida genomes.</title>
        <authorList>
            <person name="Butler G."/>
            <person name="Rasmussen M.D."/>
            <person name="Lin M.F."/>
            <person name="Santos M.A."/>
            <person name="Sakthikumar S."/>
            <person name="Munro C.A."/>
            <person name="Rheinbay E."/>
            <person name="Grabherr M."/>
            <person name="Forche A."/>
            <person name="Reedy J.L."/>
            <person name="Agrafioti I."/>
            <person name="Arnaud M.B."/>
            <person name="Bates S."/>
            <person name="Brown A.J."/>
            <person name="Brunke S."/>
            <person name="Costanzo M.C."/>
            <person name="Fitzpatrick D.A."/>
            <person name="de Groot P.W."/>
            <person name="Harris D."/>
            <person name="Hoyer L.L."/>
            <person name="Hube B."/>
            <person name="Klis F.M."/>
            <person name="Kodira C."/>
            <person name="Lennard N."/>
            <person name="Logue M.E."/>
            <person name="Martin R."/>
            <person name="Neiman A.M."/>
            <person name="Nikolaou E."/>
            <person name="Quail M.A."/>
            <person name="Quinn J."/>
            <person name="Santos M.C."/>
            <person name="Schmitzberger F.F."/>
            <person name="Sherlock G."/>
            <person name="Shah P."/>
            <person name="Silverstein K.A."/>
            <person name="Skrzypek M.S."/>
            <person name="Soll D."/>
            <person name="Staggs R."/>
            <person name="Stansfield I."/>
            <person name="Stumpf M.P."/>
            <person name="Sudbery P.E."/>
            <person name="Srikantha T."/>
            <person name="Zeng Q."/>
            <person name="Berman J."/>
            <person name="Berriman M."/>
            <person name="Heitman J."/>
            <person name="Gow N.A."/>
            <person name="Lorenz M.C."/>
            <person name="Birren B.W."/>
            <person name="Kellis M."/>
            <person name="Cuomo C.A."/>
        </authorList>
    </citation>
    <scope>NUCLEOTIDE SEQUENCE [LARGE SCALE GENOMIC DNA]</scope>
    <source>
        <strain evidence="1 2">ATCC 42720</strain>
    </source>
</reference>
<dbReference type="HOGENOM" id="CLU_1651983_0_0_1"/>
<accession>C4Y7G2</accession>
<proteinExistence type="predicted"/>
<dbReference type="EMBL" id="CH408080">
    <property type="protein sequence ID" value="EEQ40012.1"/>
    <property type="molecule type" value="Genomic_DNA"/>
</dbReference>
<name>C4Y7G2_CLAL4</name>
<dbReference type="KEGG" id="clu:CLUG_04140"/>
<dbReference type="Proteomes" id="UP000007703">
    <property type="component" value="Unassembled WGS sequence"/>
</dbReference>
<organism evidence="1 2">
    <name type="scientific">Clavispora lusitaniae (strain ATCC 42720)</name>
    <name type="common">Yeast</name>
    <name type="synonym">Candida lusitaniae</name>
    <dbReference type="NCBI Taxonomy" id="306902"/>
    <lineage>
        <taxon>Eukaryota</taxon>
        <taxon>Fungi</taxon>
        <taxon>Dikarya</taxon>
        <taxon>Ascomycota</taxon>
        <taxon>Saccharomycotina</taxon>
        <taxon>Pichiomycetes</taxon>
        <taxon>Metschnikowiaceae</taxon>
        <taxon>Clavispora</taxon>
    </lineage>
</organism>
<evidence type="ECO:0000313" key="2">
    <source>
        <dbReference type="Proteomes" id="UP000007703"/>
    </source>
</evidence>
<protein>
    <submittedName>
        <fullName evidence="1">Uncharacterized protein</fullName>
    </submittedName>
</protein>
<dbReference type="VEuPathDB" id="FungiDB:CLUG_04140"/>
<evidence type="ECO:0000313" key="1">
    <source>
        <dbReference type="EMBL" id="EEQ40012.1"/>
    </source>
</evidence>
<sequence length="160" mass="17941">MCTDIVVETFAYCRIRTVSGEEGKVAVHVSRVVLVSPSVICVSPSHEGFFMTFLQISFSARTWVSFRKLPAMHGLPMAKLLFCAYSCISQWHFCHMRGVLHSSRSAFEHDNGVFALHCPLSAIMCDGRGCISLVHAEITNRHSPLLQEMTIGFIIFSFLR</sequence>
<dbReference type="AlphaFoldDB" id="C4Y7G2"/>
<gene>
    <name evidence="1" type="ORF">CLUG_04140</name>
</gene>